<dbReference type="AlphaFoldDB" id="A0A138A0E5"/>
<protein>
    <submittedName>
        <fullName evidence="3">Uncharacterized protein</fullName>
    </submittedName>
</protein>
<comment type="caution">
    <text evidence="3">The sequence shown here is derived from an EMBL/GenBank/DDBJ whole genome shotgun (WGS) entry which is preliminary data.</text>
</comment>
<dbReference type="EMBL" id="LSRF01000058">
    <property type="protein sequence ID" value="KXP03913.1"/>
    <property type="molecule type" value="Genomic_DNA"/>
</dbReference>
<reference evidence="2 5" key="3">
    <citation type="submission" date="2016-02" db="EMBL/GenBank/DDBJ databases">
        <authorList>
            <person name="Teng J.L."/>
            <person name="Tang Y."/>
            <person name="Huang Y."/>
            <person name="Guo F."/>
            <person name="Wei W."/>
            <person name="Chen J.H."/>
            <person name="Wong S.Y."/>
            <person name="Lau S.K."/>
            <person name="Woo P.C."/>
        </authorList>
    </citation>
    <scope>NUCLEOTIDE SEQUENCE [LARGE SCALE GENOMIC DNA]</scope>
    <source>
        <strain evidence="2 5">JCM 13375</strain>
    </source>
</reference>
<reference evidence="3" key="1">
    <citation type="submission" date="2016-02" db="EMBL/GenBank/DDBJ databases">
        <authorList>
            <person name="Teng J.L."/>
            <person name="Yang Y."/>
            <person name="Huang Y."/>
            <person name="Guo F."/>
            <person name="Wei W."/>
            <person name="Chen J.H."/>
            <person name="Wong S.Y."/>
            <person name="Lau S.K."/>
            <person name="Woo P.C."/>
        </authorList>
    </citation>
    <scope>NUCLEOTIDE SEQUENCE</scope>
    <source>
        <strain evidence="3">JCM 15929</strain>
    </source>
</reference>
<reference evidence="4" key="2">
    <citation type="submission" date="2016-02" db="EMBL/GenBank/DDBJ databases">
        <authorList>
            <person name="Wen L."/>
            <person name="He K."/>
            <person name="Yang H."/>
        </authorList>
    </citation>
    <scope>NUCLEOTIDE SEQUENCE [LARGE SCALE GENOMIC DNA]</scope>
    <source>
        <strain evidence="4">JCM 15929</strain>
    </source>
</reference>
<dbReference type="RefSeq" id="WP_068575021.1">
    <property type="nucleotide sequence ID" value="NZ_LSRE01000050.1"/>
</dbReference>
<gene>
    <name evidence="3" type="ORF">AXK60_19345</name>
    <name evidence="2" type="ORF">AXK61_10050</name>
</gene>
<keyword evidence="1" id="KW-0472">Membrane</keyword>
<proteinExistence type="predicted"/>
<keyword evidence="5" id="KW-1185">Reference proteome</keyword>
<evidence type="ECO:0000256" key="1">
    <source>
        <dbReference type="SAM" id="Phobius"/>
    </source>
</evidence>
<evidence type="ECO:0000313" key="3">
    <source>
        <dbReference type="EMBL" id="KXP03913.1"/>
    </source>
</evidence>
<organism evidence="3 4">
    <name type="scientific">Tsukamurella pseudospumae</name>
    <dbReference type="NCBI Taxonomy" id="239498"/>
    <lineage>
        <taxon>Bacteria</taxon>
        <taxon>Bacillati</taxon>
        <taxon>Actinomycetota</taxon>
        <taxon>Actinomycetes</taxon>
        <taxon>Mycobacteriales</taxon>
        <taxon>Tsukamurellaceae</taxon>
        <taxon>Tsukamurella</taxon>
    </lineage>
</organism>
<evidence type="ECO:0000313" key="5">
    <source>
        <dbReference type="Proteomes" id="UP000070409"/>
    </source>
</evidence>
<evidence type="ECO:0000313" key="2">
    <source>
        <dbReference type="EMBL" id="KXO88976.1"/>
    </source>
</evidence>
<sequence>MFEQTRGGRCRALWFAVHADKVLTNAYIVYALTVAPIVLVFTDDPQVHRLMWWSLILGAIALALLGIVMAVGMSLLVSRGDSLEFDWFLSQFDPTVRVPGGSRPDRYRNGG</sequence>
<keyword evidence="1" id="KW-0812">Transmembrane</keyword>
<feature type="transmembrane region" description="Helical" evidence="1">
    <location>
        <begin position="12"/>
        <end position="39"/>
    </location>
</feature>
<keyword evidence="1" id="KW-1133">Transmembrane helix</keyword>
<dbReference type="Proteomes" id="UP000070409">
    <property type="component" value="Unassembled WGS sequence"/>
</dbReference>
<name>A0A138A0E5_9ACTN</name>
<accession>A0A138A0E5</accession>
<dbReference type="Proteomes" id="UP000070258">
    <property type="component" value="Unassembled WGS sequence"/>
</dbReference>
<evidence type="ECO:0000313" key="4">
    <source>
        <dbReference type="Proteomes" id="UP000070258"/>
    </source>
</evidence>
<dbReference type="STRING" id="239498.AXK60_19345"/>
<feature type="transmembrane region" description="Helical" evidence="1">
    <location>
        <begin position="51"/>
        <end position="77"/>
    </location>
</feature>
<dbReference type="OrthoDB" id="9984866at2"/>
<dbReference type="EMBL" id="LSRE01000050">
    <property type="protein sequence ID" value="KXO88976.1"/>
    <property type="molecule type" value="Genomic_DNA"/>
</dbReference>